<dbReference type="STRING" id="252474.B1A74_06320"/>
<feature type="domain" description="GST C-terminal" evidence="2">
    <location>
        <begin position="87"/>
        <end position="210"/>
    </location>
</feature>
<dbReference type="Gene3D" id="1.20.1050.10">
    <property type="match status" value="1"/>
</dbReference>
<dbReference type="EMBL" id="MUZR01000017">
    <property type="protein sequence ID" value="OOC10403.1"/>
    <property type="molecule type" value="Genomic_DNA"/>
</dbReference>
<organism evidence="3 4">
    <name type="scientific">Thioalkalivibrio halophilus</name>
    <dbReference type="NCBI Taxonomy" id="252474"/>
    <lineage>
        <taxon>Bacteria</taxon>
        <taxon>Pseudomonadati</taxon>
        <taxon>Pseudomonadota</taxon>
        <taxon>Gammaproteobacteria</taxon>
        <taxon>Chromatiales</taxon>
        <taxon>Ectothiorhodospiraceae</taxon>
        <taxon>Thioalkalivibrio</taxon>
    </lineage>
</organism>
<comment type="caution">
    <text evidence="3">The sequence shown here is derived from an EMBL/GenBank/DDBJ whole genome shotgun (WGS) entry which is preliminary data.</text>
</comment>
<dbReference type="PROSITE" id="PS50404">
    <property type="entry name" value="GST_NTER"/>
    <property type="match status" value="1"/>
</dbReference>
<dbReference type="SUPFAM" id="SSF47616">
    <property type="entry name" value="GST C-terminal domain-like"/>
    <property type="match status" value="1"/>
</dbReference>
<evidence type="ECO:0000259" key="1">
    <source>
        <dbReference type="PROSITE" id="PS50404"/>
    </source>
</evidence>
<dbReference type="InterPro" id="IPR036282">
    <property type="entry name" value="Glutathione-S-Trfase_C_sf"/>
</dbReference>
<dbReference type="InterPro" id="IPR040079">
    <property type="entry name" value="Glutathione_S-Trfase"/>
</dbReference>
<dbReference type="PANTHER" id="PTHR43968:SF6">
    <property type="entry name" value="GLUTATHIONE S-TRANSFERASE OMEGA"/>
    <property type="match status" value="1"/>
</dbReference>
<name>A0A1V2ZZY6_9GAMM</name>
<dbReference type="RefSeq" id="WP_077244108.1">
    <property type="nucleotide sequence ID" value="NZ_MUZR01000017.1"/>
</dbReference>
<dbReference type="SFLD" id="SFLDG00358">
    <property type="entry name" value="Main_(cytGST)"/>
    <property type="match status" value="1"/>
</dbReference>
<dbReference type="Pfam" id="PF13410">
    <property type="entry name" value="GST_C_2"/>
    <property type="match status" value="1"/>
</dbReference>
<feature type="domain" description="GST N-terminal" evidence="1">
    <location>
        <begin position="4"/>
        <end position="83"/>
    </location>
</feature>
<evidence type="ECO:0000313" key="3">
    <source>
        <dbReference type="EMBL" id="OOC10403.1"/>
    </source>
</evidence>
<dbReference type="InterPro" id="IPR036249">
    <property type="entry name" value="Thioredoxin-like_sf"/>
</dbReference>
<dbReference type="Gene3D" id="3.40.30.10">
    <property type="entry name" value="Glutaredoxin"/>
    <property type="match status" value="1"/>
</dbReference>
<dbReference type="AlphaFoldDB" id="A0A1V2ZZY6"/>
<dbReference type="CDD" id="cd00299">
    <property type="entry name" value="GST_C_family"/>
    <property type="match status" value="1"/>
</dbReference>
<keyword evidence="3" id="KW-0808">Transferase</keyword>
<evidence type="ECO:0000259" key="2">
    <source>
        <dbReference type="PROSITE" id="PS50405"/>
    </source>
</evidence>
<reference evidence="3 4" key="1">
    <citation type="submission" date="2017-02" db="EMBL/GenBank/DDBJ databases">
        <title>Genomic diversity within the haloalkaliphilic genus Thioalkalivibrio.</title>
        <authorList>
            <person name="Ahn A.-C."/>
            <person name="Meier-Kolthoff J."/>
            <person name="Overmars L."/>
            <person name="Richter M."/>
            <person name="Woyke T."/>
            <person name="Sorokin D.Y."/>
            <person name="Muyzer G."/>
        </authorList>
    </citation>
    <scope>NUCLEOTIDE SEQUENCE [LARGE SCALE GENOMIC DNA]</scope>
    <source>
        <strain evidence="3 4">HL17</strain>
    </source>
</reference>
<dbReference type="InterPro" id="IPR050983">
    <property type="entry name" value="GST_Omega/HSP26"/>
</dbReference>
<gene>
    <name evidence="3" type="ORF">B1A74_06320</name>
</gene>
<proteinExistence type="predicted"/>
<dbReference type="GO" id="GO:0016740">
    <property type="term" value="F:transferase activity"/>
    <property type="evidence" value="ECO:0007669"/>
    <property type="project" value="UniProtKB-KW"/>
</dbReference>
<protein>
    <submittedName>
        <fullName evidence="3">Glutathione S-transferase</fullName>
    </submittedName>
</protein>
<keyword evidence="4" id="KW-1185">Reference proteome</keyword>
<dbReference type="Pfam" id="PF13409">
    <property type="entry name" value="GST_N_2"/>
    <property type="match status" value="1"/>
</dbReference>
<dbReference type="PANTHER" id="PTHR43968">
    <property type="match status" value="1"/>
</dbReference>
<dbReference type="SUPFAM" id="SSF52833">
    <property type="entry name" value="Thioredoxin-like"/>
    <property type="match status" value="1"/>
</dbReference>
<dbReference type="InterPro" id="IPR004045">
    <property type="entry name" value="Glutathione_S-Trfase_N"/>
</dbReference>
<dbReference type="OrthoDB" id="9782992at2"/>
<dbReference type="InterPro" id="IPR010987">
    <property type="entry name" value="Glutathione-S-Trfase_C-like"/>
</dbReference>
<dbReference type="Proteomes" id="UP000189177">
    <property type="component" value="Unassembled WGS sequence"/>
</dbReference>
<accession>A0A1V2ZZY6</accession>
<dbReference type="GO" id="GO:0005737">
    <property type="term" value="C:cytoplasm"/>
    <property type="evidence" value="ECO:0007669"/>
    <property type="project" value="TreeGrafter"/>
</dbReference>
<sequence length="228" mass="25903">MDFPHLHLVSFDICPFVQRSLITLNYKAAPYELTRIDLADPPDWFRERSPLGKVPILIVNGDTVLFESAVINEYIDAVTPPERLPPEPLERARARAWIEYLSEQTFAQYRWMTAADEDAFERAAHEAARGLERLERQMADDHALAGAEFSLVDATLAPLLMRYALLTHEDSPWDPESFPRLAARWQWLEALDAVRDSVPADFSQRLATYLDGQTGTAPRQLAAALRRG</sequence>
<dbReference type="SFLD" id="SFLDS00019">
    <property type="entry name" value="Glutathione_Transferase_(cytos"/>
    <property type="match status" value="1"/>
</dbReference>
<dbReference type="PROSITE" id="PS50405">
    <property type="entry name" value="GST_CTER"/>
    <property type="match status" value="1"/>
</dbReference>
<evidence type="ECO:0000313" key="4">
    <source>
        <dbReference type="Proteomes" id="UP000189177"/>
    </source>
</evidence>